<reference evidence="1 2" key="1">
    <citation type="journal article" date="2018" name="Mol. Biol. Evol.">
        <title>Analysis of the draft genome of the red seaweed Gracilariopsis chorda provides insights into genome size evolution in Rhodophyta.</title>
        <authorList>
            <person name="Lee J."/>
            <person name="Yang E.C."/>
            <person name="Graf L."/>
            <person name="Yang J.H."/>
            <person name="Qiu H."/>
            <person name="Zel Zion U."/>
            <person name="Chan C.X."/>
            <person name="Stephens T.G."/>
            <person name="Weber A.P.M."/>
            <person name="Boo G.H."/>
            <person name="Boo S.M."/>
            <person name="Kim K.M."/>
            <person name="Shin Y."/>
            <person name="Jung M."/>
            <person name="Lee S.J."/>
            <person name="Yim H.S."/>
            <person name="Lee J.H."/>
            <person name="Bhattacharya D."/>
            <person name="Yoon H.S."/>
        </authorList>
    </citation>
    <scope>NUCLEOTIDE SEQUENCE [LARGE SCALE GENOMIC DNA]</scope>
    <source>
        <strain evidence="1 2">SKKU-2015</strain>
        <tissue evidence="1">Whole body</tissue>
    </source>
</reference>
<accession>A0A2V3IE93</accession>
<keyword evidence="2" id="KW-1185">Reference proteome</keyword>
<sequence length="101" mass="11747">MYTSLINYYVKDGMRPGGLRVDIVRTRDWQLRMAVHPHELLRSNDKKLDAARAGMVAITYKSQSPVFGDIPIRTEYDSDVSRYRTRREVVYGDWLAALPEQ</sequence>
<comment type="caution">
    <text evidence="1">The sequence shown here is derived from an EMBL/GenBank/DDBJ whole genome shotgun (WGS) entry which is preliminary data.</text>
</comment>
<dbReference type="AlphaFoldDB" id="A0A2V3IE93"/>
<organism evidence="1 2">
    <name type="scientific">Gracilariopsis chorda</name>
    <dbReference type="NCBI Taxonomy" id="448386"/>
    <lineage>
        <taxon>Eukaryota</taxon>
        <taxon>Rhodophyta</taxon>
        <taxon>Florideophyceae</taxon>
        <taxon>Rhodymeniophycidae</taxon>
        <taxon>Gracilariales</taxon>
        <taxon>Gracilariaceae</taxon>
        <taxon>Gracilariopsis</taxon>
    </lineage>
</organism>
<dbReference type="EMBL" id="NBIV01000299">
    <property type="protein sequence ID" value="PXF40405.1"/>
    <property type="molecule type" value="Genomic_DNA"/>
</dbReference>
<evidence type="ECO:0000313" key="1">
    <source>
        <dbReference type="EMBL" id="PXF40405.1"/>
    </source>
</evidence>
<proteinExistence type="predicted"/>
<evidence type="ECO:0000313" key="2">
    <source>
        <dbReference type="Proteomes" id="UP000247409"/>
    </source>
</evidence>
<gene>
    <name evidence="1" type="ORF">BWQ96_09884</name>
</gene>
<name>A0A2V3IE93_9FLOR</name>
<dbReference type="Proteomes" id="UP000247409">
    <property type="component" value="Unassembled WGS sequence"/>
</dbReference>
<protein>
    <submittedName>
        <fullName evidence="1">Uncharacterized protein</fullName>
    </submittedName>
</protein>